<gene>
    <name evidence="1" type="ORF">LCGC14_0573870</name>
</gene>
<organism evidence="1">
    <name type="scientific">marine sediment metagenome</name>
    <dbReference type="NCBI Taxonomy" id="412755"/>
    <lineage>
        <taxon>unclassified sequences</taxon>
        <taxon>metagenomes</taxon>
        <taxon>ecological metagenomes</taxon>
    </lineage>
</organism>
<protein>
    <submittedName>
        <fullName evidence="1">Uncharacterized protein</fullName>
    </submittedName>
</protein>
<proteinExistence type="predicted"/>
<reference evidence="1" key="1">
    <citation type="journal article" date="2015" name="Nature">
        <title>Complex archaea that bridge the gap between prokaryotes and eukaryotes.</title>
        <authorList>
            <person name="Spang A."/>
            <person name="Saw J.H."/>
            <person name="Jorgensen S.L."/>
            <person name="Zaremba-Niedzwiedzka K."/>
            <person name="Martijn J."/>
            <person name="Lind A.E."/>
            <person name="van Eijk R."/>
            <person name="Schleper C."/>
            <person name="Guy L."/>
            <person name="Ettema T.J."/>
        </authorList>
    </citation>
    <scope>NUCLEOTIDE SEQUENCE</scope>
</reference>
<comment type="caution">
    <text evidence="1">The sequence shown here is derived from an EMBL/GenBank/DDBJ whole genome shotgun (WGS) entry which is preliminary data.</text>
</comment>
<sequence>MNTAEQNPDTKEQLGIVIESYNHNDIHRVVVVKLLGEDKNYFFFYVSEHPRVEFGDTIEMNFYSDEYYICRGNDRLTFKLTPLVFPDTLLYELITERMNQ</sequence>
<name>A0A0F9S1U0_9ZZZZ</name>
<accession>A0A0F9S1U0</accession>
<evidence type="ECO:0000313" key="1">
    <source>
        <dbReference type="EMBL" id="KKN56242.1"/>
    </source>
</evidence>
<dbReference type="EMBL" id="LAZR01000851">
    <property type="protein sequence ID" value="KKN56242.1"/>
    <property type="molecule type" value="Genomic_DNA"/>
</dbReference>
<dbReference type="AlphaFoldDB" id="A0A0F9S1U0"/>